<reference evidence="2 3" key="1">
    <citation type="submission" date="2016-06" db="EMBL/GenBank/DDBJ databases">
        <authorList>
            <consortium name="Pathogen Informatics"/>
        </authorList>
    </citation>
    <scope>NUCLEOTIDE SEQUENCE [LARGE SCALE GENOMIC DNA]</scope>
</reference>
<keyword evidence="1" id="KW-1133">Transmembrane helix</keyword>
<dbReference type="RefSeq" id="XP_028862596.1">
    <property type="nucleotide sequence ID" value="XM_029006070.1"/>
</dbReference>
<evidence type="ECO:0000313" key="2">
    <source>
        <dbReference type="EMBL" id="SCO93158.1"/>
    </source>
</evidence>
<sequence>HYNVYRKKNKRSLKVYLYPRFLKNILAPLENAQFKNYFFYRSLSRICVSLSSAFSLSARIHLYRKNINNILLTQLLLNNEILIKILRICWLYKLSHLIDKNIKSCRYLSTMFYIISIYIDILFTYDFSNNPYFYCMLYSASSILKSLSMLTYTSIRPITNVHLWQILSSCSDRNYQQKTFGLITDGANENGQDVHLSDNKHRDEKKLKDHTNAINNVCDAFTNNISSGKEDVYNDEIEVGNNNSVNLRGDPTDSHDDCHADNHRIPENHANYMPRKTFFIGEVSVIVDLLSSLVDLLTALLFSRAMKYIKQKFYFYILLSSVHLFFSYKELQHLLMYESKI</sequence>
<dbReference type="Proteomes" id="UP000219813">
    <property type="component" value="Chromosome 11"/>
</dbReference>
<name>A0A1D3SMS9_PLAMA</name>
<gene>
    <name evidence="2" type="primary">PmUG01_11040900</name>
    <name evidence="2" type="ORF">PMUG01_11040900</name>
</gene>
<evidence type="ECO:0000256" key="1">
    <source>
        <dbReference type="SAM" id="Phobius"/>
    </source>
</evidence>
<dbReference type="EMBL" id="LT594632">
    <property type="protein sequence ID" value="SCO93158.1"/>
    <property type="molecule type" value="Genomic_DNA"/>
</dbReference>
<accession>A0A1D3SMS9</accession>
<proteinExistence type="predicted"/>
<dbReference type="OMA" id="MTYASIR"/>
<feature type="transmembrane region" description="Helical" evidence="1">
    <location>
        <begin position="313"/>
        <end position="331"/>
    </location>
</feature>
<feature type="transmembrane region" description="Helical" evidence="1">
    <location>
        <begin position="107"/>
        <end position="125"/>
    </location>
</feature>
<evidence type="ECO:0000313" key="3">
    <source>
        <dbReference type="Proteomes" id="UP000219813"/>
    </source>
</evidence>
<dbReference type="GeneID" id="39869870"/>
<keyword evidence="1" id="KW-0812">Transmembrane</keyword>
<organism evidence="2 3">
    <name type="scientific">Plasmodium malariae</name>
    <dbReference type="NCBI Taxonomy" id="5858"/>
    <lineage>
        <taxon>Eukaryota</taxon>
        <taxon>Sar</taxon>
        <taxon>Alveolata</taxon>
        <taxon>Apicomplexa</taxon>
        <taxon>Aconoidasida</taxon>
        <taxon>Haemosporida</taxon>
        <taxon>Plasmodiidae</taxon>
        <taxon>Plasmodium</taxon>
        <taxon>Plasmodium (Plasmodium)</taxon>
    </lineage>
</organism>
<feature type="non-terminal residue" evidence="2">
    <location>
        <position position="1"/>
    </location>
</feature>
<keyword evidence="1" id="KW-0472">Membrane</keyword>
<feature type="transmembrane region" description="Helical" evidence="1">
    <location>
        <begin position="278"/>
        <end position="301"/>
    </location>
</feature>
<keyword evidence="3" id="KW-1185">Reference proteome</keyword>
<dbReference type="AlphaFoldDB" id="A0A1D3SMS9"/>
<protein>
    <submittedName>
        <fullName evidence="2">Uncharacterized protein</fullName>
    </submittedName>
</protein>
<dbReference type="OrthoDB" id="372159at2759"/>
<dbReference type="VEuPathDB" id="PlasmoDB:PmUG01_11040900"/>
<dbReference type="KEGG" id="pmal:PMUG01_11040900"/>